<gene>
    <name evidence="2" type="ORF">OB962_12870</name>
</gene>
<reference evidence="2" key="1">
    <citation type="submission" date="2024-05" db="EMBL/GenBank/DDBJ databases">
        <title>WGS of Aeromonas isolates.</title>
        <authorList>
            <person name="Lee H."/>
        </authorList>
    </citation>
    <scope>NUCLEOTIDE SEQUENCE</scope>
    <source>
        <strain evidence="2">LP308</strain>
    </source>
</reference>
<dbReference type="EMBL" id="JAOPLU010000003">
    <property type="protein sequence ID" value="MDM5131873.1"/>
    <property type="molecule type" value="Genomic_DNA"/>
</dbReference>
<dbReference type="Gene3D" id="3.40.50.300">
    <property type="entry name" value="P-loop containing nucleotide triphosphate hydrolases"/>
    <property type="match status" value="1"/>
</dbReference>
<proteinExistence type="predicted"/>
<protein>
    <submittedName>
        <fullName evidence="2">ATP-binding protein</fullName>
    </submittedName>
</protein>
<dbReference type="InterPro" id="IPR041685">
    <property type="entry name" value="AAA_GajA/Old/RecF-like"/>
</dbReference>
<name>A0ABT7QDH2_9GAMM</name>
<comment type="caution">
    <text evidence="2">The sequence shown here is derived from an EMBL/GenBank/DDBJ whole genome shotgun (WGS) entry which is preliminary data.</text>
</comment>
<evidence type="ECO:0000259" key="1">
    <source>
        <dbReference type="Pfam" id="PF13175"/>
    </source>
</evidence>
<dbReference type="PANTHER" id="PTHR43581:SF4">
    <property type="entry name" value="ATP_GTP PHOSPHATASE"/>
    <property type="match status" value="1"/>
</dbReference>
<keyword evidence="3" id="KW-1185">Reference proteome</keyword>
<dbReference type="SUPFAM" id="SSF52540">
    <property type="entry name" value="P-loop containing nucleoside triphosphate hydrolases"/>
    <property type="match status" value="1"/>
</dbReference>
<evidence type="ECO:0000313" key="2">
    <source>
        <dbReference type="EMBL" id="MDM5131873.1"/>
    </source>
</evidence>
<dbReference type="CDD" id="cd00267">
    <property type="entry name" value="ABC_ATPase"/>
    <property type="match status" value="1"/>
</dbReference>
<sequence length="445" mass="51399">MSIINHIRFNEHEIFKNQGITLASPHIDDIENNRITLIIGPNGSGKSELLKEIAKSVSYQTIEWDKAPFMVHEKAFSIFKEQECAIPEINCTPKKIIALAHNLTDKFPLKINHANKYCYLGIRSTTNAAFIGKYKKSFLSSFIKIFNNPIKLDIIKEILYMMNLPTQFIFSITDNMETRKKVGVNTIDFDNKKILDNIFRLKGEISHLERNELISYMERRHPLYENLLIDFESPEKNEHFLQNIKNIESLLKYSLAKVDQFYFSKQHHFNITFSNASAGEHLLVSSIFNLVAEIEDHTLILIDEPESSLHPNWQIEYINIMNVILRYFKGCQIIIGTHSHFIVSNTPNKNSLILHAKKDESSHSFTSLDIDIYGNSPDNVLYTVFGMTSTRNHYFKYDLNLILKFISEGEINDEVKEAIKRMNTIAIPYSDPLSRVIENASKMLG</sequence>
<dbReference type="InterPro" id="IPR027417">
    <property type="entry name" value="P-loop_NTPase"/>
</dbReference>
<dbReference type="InterPro" id="IPR051396">
    <property type="entry name" value="Bact_Antivir_Def_Nuclease"/>
</dbReference>
<dbReference type="Proteomes" id="UP001168109">
    <property type="component" value="Unassembled WGS sequence"/>
</dbReference>
<dbReference type="RefSeq" id="WP_290042163.1">
    <property type="nucleotide sequence ID" value="NZ_JAOPLU010000003.1"/>
</dbReference>
<keyword evidence="2" id="KW-0067">ATP-binding</keyword>
<dbReference type="PANTHER" id="PTHR43581">
    <property type="entry name" value="ATP/GTP PHOSPHATASE"/>
    <property type="match status" value="1"/>
</dbReference>
<feature type="domain" description="Endonuclease GajA/Old nuclease/RecF-like AAA" evidence="1">
    <location>
        <begin position="30"/>
        <end position="343"/>
    </location>
</feature>
<keyword evidence="2" id="KW-0547">Nucleotide-binding</keyword>
<dbReference type="Pfam" id="PF13175">
    <property type="entry name" value="AAA_15"/>
    <property type="match status" value="1"/>
</dbReference>
<accession>A0ABT7QDH2</accession>
<organism evidence="2 3">
    <name type="scientific">Aeromonas piscicola</name>
    <dbReference type="NCBI Taxonomy" id="600645"/>
    <lineage>
        <taxon>Bacteria</taxon>
        <taxon>Pseudomonadati</taxon>
        <taxon>Pseudomonadota</taxon>
        <taxon>Gammaproteobacteria</taxon>
        <taxon>Aeromonadales</taxon>
        <taxon>Aeromonadaceae</taxon>
        <taxon>Aeromonas</taxon>
    </lineage>
</organism>
<dbReference type="GO" id="GO:0005524">
    <property type="term" value="F:ATP binding"/>
    <property type="evidence" value="ECO:0007669"/>
    <property type="project" value="UniProtKB-KW"/>
</dbReference>
<evidence type="ECO:0000313" key="3">
    <source>
        <dbReference type="Proteomes" id="UP001168109"/>
    </source>
</evidence>